<dbReference type="InterPro" id="IPR000537">
    <property type="entry name" value="UbiA_prenyltransferase"/>
</dbReference>
<comment type="subcellular location">
    <subcellularLocation>
        <location evidence="2">Membrane</location>
        <topology evidence="2">Multi-pass membrane protein</topology>
    </subcellularLocation>
</comment>
<dbReference type="NCBIfam" id="TIGR01475">
    <property type="entry name" value="ubiA_other"/>
    <property type="match status" value="1"/>
</dbReference>
<dbReference type="GO" id="GO:0005886">
    <property type="term" value="C:plasma membrane"/>
    <property type="evidence" value="ECO:0007669"/>
    <property type="project" value="TreeGrafter"/>
</dbReference>
<dbReference type="Gene3D" id="1.10.357.140">
    <property type="entry name" value="UbiA prenyltransferase"/>
    <property type="match status" value="1"/>
</dbReference>
<feature type="transmembrane region" description="Helical" evidence="12">
    <location>
        <begin position="136"/>
        <end position="156"/>
    </location>
</feature>
<dbReference type="CDD" id="cd13959">
    <property type="entry name" value="PT_UbiA_COQ2"/>
    <property type="match status" value="1"/>
</dbReference>
<keyword evidence="8 12" id="KW-0812">Transmembrane</keyword>
<dbReference type="FunFam" id="1.20.120.1780:FF:000001">
    <property type="entry name" value="4-hydroxybenzoate octaprenyltransferase"/>
    <property type="match status" value="1"/>
</dbReference>
<evidence type="ECO:0000256" key="7">
    <source>
        <dbReference type="ARBA" id="ARBA00022688"/>
    </source>
</evidence>
<evidence type="ECO:0000256" key="8">
    <source>
        <dbReference type="ARBA" id="ARBA00022692"/>
    </source>
</evidence>
<evidence type="ECO:0000256" key="5">
    <source>
        <dbReference type="ARBA" id="ARBA00022519"/>
    </source>
</evidence>
<dbReference type="Proteomes" id="UP000534186">
    <property type="component" value="Unassembled WGS sequence"/>
</dbReference>
<keyword evidence="5" id="KW-0997">Cell inner membrane</keyword>
<evidence type="ECO:0000256" key="3">
    <source>
        <dbReference type="ARBA" id="ARBA00005985"/>
    </source>
</evidence>
<proteinExistence type="inferred from homology"/>
<dbReference type="GO" id="GO:0006744">
    <property type="term" value="P:ubiquinone biosynthetic process"/>
    <property type="evidence" value="ECO:0007669"/>
    <property type="project" value="UniProtKB-KW"/>
</dbReference>
<keyword evidence="9 12" id="KW-1133">Transmembrane helix</keyword>
<evidence type="ECO:0000256" key="11">
    <source>
        <dbReference type="ARBA" id="ARBA00034524"/>
    </source>
</evidence>
<evidence type="ECO:0000256" key="1">
    <source>
        <dbReference type="ARBA" id="ARBA00001946"/>
    </source>
</evidence>
<dbReference type="EMBL" id="JACCCV010000001">
    <property type="protein sequence ID" value="NYF50982.1"/>
    <property type="molecule type" value="Genomic_DNA"/>
</dbReference>
<comment type="cofactor">
    <cofactor evidence="1">
        <name>Mg(2+)</name>
        <dbReference type="ChEBI" id="CHEBI:18420"/>
    </cofactor>
</comment>
<accession>A0A7Y9T2B7</accession>
<dbReference type="Gene3D" id="1.20.120.1780">
    <property type="entry name" value="UbiA prenyltransferase"/>
    <property type="match status" value="1"/>
</dbReference>
<dbReference type="InterPro" id="IPR006371">
    <property type="entry name" value="Polyprenyltransferase_UbiA-li"/>
</dbReference>
<feature type="transmembrane region" description="Helical" evidence="12">
    <location>
        <begin position="162"/>
        <end position="182"/>
    </location>
</feature>
<gene>
    <name evidence="13" type="ORF">HDF12_001347</name>
</gene>
<evidence type="ECO:0000313" key="13">
    <source>
        <dbReference type="EMBL" id="NYF50982.1"/>
    </source>
</evidence>
<feature type="transmembrane region" description="Helical" evidence="12">
    <location>
        <begin position="86"/>
        <end position="106"/>
    </location>
</feature>
<organism evidence="13 14">
    <name type="scientific">Tunturiibacter lichenicola</name>
    <dbReference type="NCBI Taxonomy" id="2051959"/>
    <lineage>
        <taxon>Bacteria</taxon>
        <taxon>Pseudomonadati</taxon>
        <taxon>Acidobacteriota</taxon>
        <taxon>Terriglobia</taxon>
        <taxon>Terriglobales</taxon>
        <taxon>Acidobacteriaceae</taxon>
        <taxon>Tunturiibacter</taxon>
    </lineage>
</organism>
<dbReference type="PANTHER" id="PTHR11048">
    <property type="entry name" value="PRENYLTRANSFERASES"/>
    <property type="match status" value="1"/>
</dbReference>
<dbReference type="Pfam" id="PF01040">
    <property type="entry name" value="UbiA"/>
    <property type="match status" value="1"/>
</dbReference>
<name>A0A7Y9T2B7_9BACT</name>
<dbReference type="FunFam" id="1.10.357.140:FF:000008">
    <property type="entry name" value="4-hydroxybenzoate octaprenyltransferase"/>
    <property type="match status" value="1"/>
</dbReference>
<keyword evidence="7" id="KW-0831">Ubiquinone biosynthesis</keyword>
<dbReference type="PANTHER" id="PTHR11048:SF28">
    <property type="entry name" value="4-HYDROXYBENZOATE POLYPRENYLTRANSFERASE, MITOCHONDRIAL"/>
    <property type="match status" value="1"/>
</dbReference>
<feature type="transmembrane region" description="Helical" evidence="12">
    <location>
        <begin position="228"/>
        <end position="248"/>
    </location>
</feature>
<evidence type="ECO:0000256" key="12">
    <source>
        <dbReference type="SAM" id="Phobius"/>
    </source>
</evidence>
<dbReference type="AlphaFoldDB" id="A0A7Y9T2B7"/>
<feature type="transmembrane region" description="Helical" evidence="12">
    <location>
        <begin position="260"/>
        <end position="282"/>
    </location>
</feature>
<feature type="transmembrane region" description="Helical" evidence="12">
    <location>
        <begin position="112"/>
        <end position="129"/>
    </location>
</feature>
<feature type="transmembrane region" description="Helical" evidence="12">
    <location>
        <begin position="21"/>
        <end position="38"/>
    </location>
</feature>
<comment type="similarity">
    <text evidence="3">Belongs to the UbiA prenyltransferase family.</text>
</comment>
<evidence type="ECO:0000256" key="9">
    <source>
        <dbReference type="ARBA" id="ARBA00022989"/>
    </source>
</evidence>
<keyword evidence="10 12" id="KW-0472">Membrane</keyword>
<evidence type="ECO:0000256" key="10">
    <source>
        <dbReference type="ARBA" id="ARBA00023136"/>
    </source>
</evidence>
<dbReference type="InterPro" id="IPR039653">
    <property type="entry name" value="Prenyltransferase"/>
</dbReference>
<dbReference type="EC" id="2.5.1.39" evidence="11"/>
<evidence type="ECO:0000256" key="6">
    <source>
        <dbReference type="ARBA" id="ARBA00022679"/>
    </source>
</evidence>
<feature type="transmembrane region" description="Helical" evidence="12">
    <location>
        <begin position="44"/>
        <end position="65"/>
    </location>
</feature>
<keyword evidence="6 13" id="KW-0808">Transferase</keyword>
<feature type="transmembrane region" description="Helical" evidence="12">
    <location>
        <begin position="202"/>
        <end position="222"/>
    </location>
</feature>
<keyword evidence="4" id="KW-1003">Cell membrane</keyword>
<dbReference type="InterPro" id="IPR044878">
    <property type="entry name" value="UbiA_sf"/>
</dbReference>
<sequence>MASLWKSTVVTLEMIKWEHSVFALPFALTGAVLAAGGWPTLRVLGWIIVCMVAARSAAMAFNRLADAQLDAANPRTAMRALPAGTLSNGFVAGFVVISIALFVLGAAMLNRLTLELAPVALAVVLAYSYMKRVTRWSHVVLGLALGIAPSAAWIAVRGSLDIRIVVLTAAVLLWVGGFDVLYACQDFEHDRKVGLNSVPQAFGITAAFWIARAMHVGMLLMLCWLMELFGLGRVAMLGVGLVAMLLLYEHSIISPKDLRRMNAAFFTLNGVISVVFFGFVAADVLMRK</sequence>
<dbReference type="GO" id="GO:0008412">
    <property type="term" value="F:4-hydroxybenzoate polyprenyltransferase activity"/>
    <property type="evidence" value="ECO:0007669"/>
    <property type="project" value="UniProtKB-EC"/>
</dbReference>
<evidence type="ECO:0000256" key="4">
    <source>
        <dbReference type="ARBA" id="ARBA00022475"/>
    </source>
</evidence>
<reference evidence="13 14" key="1">
    <citation type="submission" date="2020-07" db="EMBL/GenBank/DDBJ databases">
        <title>Genomic Encyclopedia of Type Strains, Phase IV (KMG-V): Genome sequencing to study the core and pangenomes of soil and plant-associated prokaryotes.</title>
        <authorList>
            <person name="Whitman W."/>
        </authorList>
    </citation>
    <scope>NUCLEOTIDE SEQUENCE [LARGE SCALE GENOMIC DNA]</scope>
    <source>
        <strain evidence="13 14">M8UP30</strain>
    </source>
</reference>
<evidence type="ECO:0000256" key="2">
    <source>
        <dbReference type="ARBA" id="ARBA00004141"/>
    </source>
</evidence>
<evidence type="ECO:0000313" key="14">
    <source>
        <dbReference type="Proteomes" id="UP000534186"/>
    </source>
</evidence>
<comment type="caution">
    <text evidence="13">The sequence shown here is derived from an EMBL/GenBank/DDBJ whole genome shotgun (WGS) entry which is preliminary data.</text>
</comment>
<protein>
    <recommendedName>
        <fullName evidence="11">4-hydroxybenzoate polyprenyltransferase</fullName>
        <ecNumber evidence="11">2.5.1.39</ecNumber>
    </recommendedName>
</protein>